<reference evidence="2 3" key="1">
    <citation type="journal article" date="2007" name="Genome Biol.">
        <title>Interrupted coding sequences in Mycobacterium smegmatis: authentic mutations or sequencing errors?</title>
        <authorList>
            <person name="Deshayes C."/>
            <person name="Perrodou E."/>
            <person name="Gallien S."/>
            <person name="Euphrasie D."/>
            <person name="Schaeffer C."/>
            <person name="Van-Dorsselaer A."/>
            <person name="Poch O."/>
            <person name="Lecompte O."/>
            <person name="Reyrat J.M."/>
        </authorList>
    </citation>
    <scope>NUCLEOTIDE SEQUENCE [LARGE SCALE GENOMIC DNA]</scope>
    <source>
        <strain evidence="3">ATCC 700084 / mc(2)155</strain>
    </source>
</reference>
<name>I7G6P9_MYCS2</name>
<dbReference type="SUPFAM" id="SSF53474">
    <property type="entry name" value="alpha/beta-Hydrolases"/>
    <property type="match status" value="1"/>
</dbReference>
<accession>I7G6P9</accession>
<evidence type="ECO:0000313" key="2">
    <source>
        <dbReference type="EMBL" id="AFP38329.1"/>
    </source>
</evidence>
<evidence type="ECO:0000259" key="1">
    <source>
        <dbReference type="Pfam" id="PF00561"/>
    </source>
</evidence>
<dbReference type="NCBIfam" id="TIGR02427">
    <property type="entry name" value="protocat_pcaD"/>
    <property type="match status" value="1"/>
</dbReference>
<organism evidence="2 3">
    <name type="scientific">Mycolicibacterium smegmatis (strain ATCC 700084 / mc(2)155)</name>
    <name type="common">Mycobacterium smegmatis</name>
    <dbReference type="NCBI Taxonomy" id="246196"/>
    <lineage>
        <taxon>Bacteria</taxon>
        <taxon>Bacillati</taxon>
        <taxon>Actinomycetota</taxon>
        <taxon>Actinomycetes</taxon>
        <taxon>Mycobacteriales</taxon>
        <taxon>Mycobacteriaceae</taxon>
        <taxon>Mycolicibacterium</taxon>
    </lineage>
</organism>
<dbReference type="Pfam" id="PF00561">
    <property type="entry name" value="Abhydrolase_1"/>
    <property type="match status" value="1"/>
</dbReference>
<dbReference type="GO" id="GO:0042952">
    <property type="term" value="P:beta-ketoadipate pathway"/>
    <property type="evidence" value="ECO:0007669"/>
    <property type="project" value="InterPro"/>
</dbReference>
<dbReference type="InterPro" id="IPR000073">
    <property type="entry name" value="AB_hydrolase_1"/>
</dbReference>
<dbReference type="PANTHER" id="PTHR43433">
    <property type="entry name" value="HYDROLASE, ALPHA/BETA FOLD FAMILY PROTEIN"/>
    <property type="match status" value="1"/>
</dbReference>
<dbReference type="InterPro" id="IPR050471">
    <property type="entry name" value="AB_hydrolase"/>
</dbReference>
<dbReference type="AlphaFoldDB" id="I7G6P9"/>
<dbReference type="PATRIC" id="fig|246196.56.peg.1909"/>
<feature type="domain" description="AB hydrolase-1" evidence="1">
    <location>
        <begin position="33"/>
        <end position="256"/>
    </location>
</feature>
<dbReference type="EC" id="3.1.1.24" evidence="2"/>
<sequence length="274" mass="28992">MHRRRPGPRGGVRGRPMSSVAVHHVVTGRSDGPAVVFSNSLGSTHRMWDPQLAAFEERFRVVRYDTRGHGQSPVPEGPYTIDDLADDVVALLDTLGIERAHVVGLSLGGMTAMRLSARNPQRVDRIALLCTATHLPPSSAWTERAAAVRTHGSAAVAESVVGRWFTPGFLAADPGRKAAYQQMIAATPAEGYAGCCEAIAALDLRADLARITAPTLAIAGTDDPATPPDRLAEITAAVRGARLVQVTPGAHLANVEQADAITPTLLEHLGTEQS</sequence>
<dbReference type="KEGG" id="msg:MSMEI_1857"/>
<dbReference type="PANTHER" id="PTHR43433:SF5">
    <property type="entry name" value="AB HYDROLASE-1 DOMAIN-CONTAINING PROTEIN"/>
    <property type="match status" value="1"/>
</dbReference>
<protein>
    <submittedName>
        <fullName evidence="2">3-oxoadipate enol-lactone hydrolase</fullName>
        <ecNumber evidence="2">3.1.1.24</ecNumber>
    </submittedName>
</protein>
<dbReference type="EMBL" id="CP001663">
    <property type="protein sequence ID" value="AFP38329.1"/>
    <property type="molecule type" value="Genomic_DNA"/>
</dbReference>
<dbReference type="PRINTS" id="PR00111">
    <property type="entry name" value="ABHYDROLASE"/>
</dbReference>
<proteinExistence type="predicted"/>
<gene>
    <name evidence="2" type="ordered locus">MSMEI_1857</name>
</gene>
<dbReference type="Gene3D" id="3.40.50.1820">
    <property type="entry name" value="alpha/beta hydrolase"/>
    <property type="match status" value="1"/>
</dbReference>
<reference evidence="2 3" key="2">
    <citation type="journal article" date="2009" name="Genome Res.">
        <title>Ortho-proteogenomics: multiple proteomes investigation through orthology and a new MS-based protocol.</title>
        <authorList>
            <person name="Gallien S."/>
            <person name="Perrodou E."/>
            <person name="Carapito C."/>
            <person name="Deshayes C."/>
            <person name="Reyrat J.M."/>
            <person name="Van Dorsselaer A."/>
            <person name="Poch O."/>
            <person name="Schaeffer C."/>
            <person name="Lecompte O."/>
        </authorList>
    </citation>
    <scope>NUCLEOTIDE SEQUENCE [LARGE SCALE GENOMIC DNA]</scope>
    <source>
        <strain evidence="3">ATCC 700084 / mc(2)155</strain>
    </source>
</reference>
<evidence type="ECO:0000313" key="3">
    <source>
        <dbReference type="Proteomes" id="UP000006158"/>
    </source>
</evidence>
<dbReference type="InterPro" id="IPR029058">
    <property type="entry name" value="AB_hydrolase_fold"/>
</dbReference>
<dbReference type="Proteomes" id="UP000006158">
    <property type="component" value="Chromosome"/>
</dbReference>
<dbReference type="GO" id="GO:0047570">
    <property type="term" value="F:3-oxoadipate enol-lactonase activity"/>
    <property type="evidence" value="ECO:0007669"/>
    <property type="project" value="UniProtKB-EC"/>
</dbReference>
<dbReference type="InterPro" id="IPR026968">
    <property type="entry name" value="PcaD/CatD"/>
</dbReference>
<keyword evidence="2" id="KW-0378">Hydrolase</keyword>
<dbReference type="ESTHER" id="mycs2-a0qtm5">
    <property type="family name" value="Carboxymethylbutenolide_lactonase"/>
</dbReference>